<reference evidence="3 4" key="1">
    <citation type="journal article" date="2015" name="Nature">
        <title>rRNA introns, odd ribosomes, and small enigmatic genomes across a large radiation of phyla.</title>
        <authorList>
            <person name="Brown C.T."/>
            <person name="Hug L.A."/>
            <person name="Thomas B.C."/>
            <person name="Sharon I."/>
            <person name="Castelle C.J."/>
            <person name="Singh A."/>
            <person name="Wilkins M.J."/>
            <person name="Williams K.H."/>
            <person name="Banfield J.F."/>
        </authorList>
    </citation>
    <scope>NUCLEOTIDE SEQUENCE [LARGE SCALE GENOMIC DNA]</scope>
</reference>
<evidence type="ECO:0000259" key="2">
    <source>
        <dbReference type="Pfam" id="PF13399"/>
    </source>
</evidence>
<dbReference type="Pfam" id="PF13399">
    <property type="entry name" value="LytR_C"/>
    <property type="match status" value="1"/>
</dbReference>
<keyword evidence="1" id="KW-0472">Membrane</keyword>
<accession>A0A0G1RIH7</accession>
<dbReference type="EMBL" id="LCNM01000001">
    <property type="protein sequence ID" value="KKU56971.1"/>
    <property type="molecule type" value="Genomic_DNA"/>
</dbReference>
<gene>
    <name evidence="3" type="ORF">UX78_C0001G0024</name>
</gene>
<evidence type="ECO:0000256" key="1">
    <source>
        <dbReference type="SAM" id="Phobius"/>
    </source>
</evidence>
<organism evidence="3 4">
    <name type="scientific">Candidatus Amesbacteria bacterium GW2011_GWA2_47_11</name>
    <dbReference type="NCBI Taxonomy" id="1618357"/>
    <lineage>
        <taxon>Bacteria</taxon>
        <taxon>Candidatus Amesiibacteriota</taxon>
    </lineage>
</organism>
<keyword evidence="1" id="KW-1133">Transmembrane helix</keyword>
<evidence type="ECO:0000313" key="3">
    <source>
        <dbReference type="EMBL" id="KKU56971.1"/>
    </source>
</evidence>
<dbReference type="Gene3D" id="3.30.70.2390">
    <property type="match status" value="1"/>
</dbReference>
<comment type="caution">
    <text evidence="3">The sequence shown here is derived from an EMBL/GenBank/DDBJ whole genome shotgun (WGS) entry which is preliminary data.</text>
</comment>
<dbReference type="InterPro" id="IPR027381">
    <property type="entry name" value="LytR/CpsA/Psr_C"/>
</dbReference>
<name>A0A0G1RIH7_9BACT</name>
<proteinExistence type="predicted"/>
<sequence>MKKISPLPVIINIARDRLFLCTHTLTDPVVFPFTPTMISDLEIKDKNELDAKLGEFMQKTQIKPSPLVIILAEHIYFHKDFPKVAPPAEEETQKFIDSVPFSNVSSKLFHTPDGYRLVVINRDIYEIFEQVFDRLGFQLHSVVPGFVLGAINAPAEFSAQTCRIIYKKLDFLSDNSFTTPFTNAGDLHRKEQVFIQKYKISLAIISSAFIIFSAVMAYITLFRPQAIPRKKALPAASVLSVPSPVPATPTPTASPSAQALGQITVQVLNGSGVAGLAASVEAQLKLAGFTSVRTGNAPLINSGPSYMVLRPDLPPAVKALLTSVVQKVFPSLSVRENVDTLYDVILTTGKVNP</sequence>
<dbReference type="Proteomes" id="UP000034607">
    <property type="component" value="Unassembled WGS sequence"/>
</dbReference>
<protein>
    <recommendedName>
        <fullName evidence="2">LytR/CpsA/Psr regulator C-terminal domain-containing protein</fullName>
    </recommendedName>
</protein>
<feature type="domain" description="LytR/CpsA/Psr regulator C-terminal" evidence="2">
    <location>
        <begin position="262"/>
        <end position="309"/>
    </location>
</feature>
<keyword evidence="1" id="KW-0812">Transmembrane</keyword>
<evidence type="ECO:0000313" key="4">
    <source>
        <dbReference type="Proteomes" id="UP000034607"/>
    </source>
</evidence>
<feature type="transmembrane region" description="Helical" evidence="1">
    <location>
        <begin position="200"/>
        <end position="221"/>
    </location>
</feature>
<dbReference type="AlphaFoldDB" id="A0A0G1RIH7"/>